<reference evidence="2 3" key="2">
    <citation type="submission" date="2024-07" db="EMBL/GenBank/DDBJ databases">
        <authorList>
            <person name="Akdeniz Z."/>
        </authorList>
    </citation>
    <scope>NUCLEOTIDE SEQUENCE [LARGE SCALE GENOMIC DNA]</scope>
</reference>
<comment type="caution">
    <text evidence="1">The sequence shown here is derived from an EMBL/GenBank/DDBJ whole genome shotgun (WGS) entry which is preliminary data.</text>
</comment>
<organism evidence="1">
    <name type="scientific">Hexamita inflata</name>
    <dbReference type="NCBI Taxonomy" id="28002"/>
    <lineage>
        <taxon>Eukaryota</taxon>
        <taxon>Metamonada</taxon>
        <taxon>Diplomonadida</taxon>
        <taxon>Hexamitidae</taxon>
        <taxon>Hexamitinae</taxon>
        <taxon>Hexamita</taxon>
    </lineage>
</organism>
<protein>
    <submittedName>
        <fullName evidence="2">Hypothetical_protein</fullName>
    </submittedName>
</protein>
<sequence length="147" mass="17587">MFPKYLQTCRQPCKHAKLIYFPYASRQSVGYHNYHQHSQHQIVLNTYLDFYNLTVSPAVTFCSQMFSGKYYHCGLEKIQYRLEPSYIDQFIKMQFQKLLIQCVSSQQYHLWQAGQHYQLRTANLMVAQEEIEEVSFHLPELNCEVNF</sequence>
<reference evidence="1" key="1">
    <citation type="submission" date="2023-06" db="EMBL/GenBank/DDBJ databases">
        <authorList>
            <person name="Kurt Z."/>
        </authorList>
    </citation>
    <scope>NUCLEOTIDE SEQUENCE</scope>
</reference>
<accession>A0AA86UHK7</accession>
<dbReference type="EMBL" id="CATOUU010000831">
    <property type="protein sequence ID" value="CAI9952196.1"/>
    <property type="molecule type" value="Genomic_DNA"/>
</dbReference>
<proteinExistence type="predicted"/>
<evidence type="ECO:0000313" key="1">
    <source>
        <dbReference type="EMBL" id="CAI9952196.1"/>
    </source>
</evidence>
<gene>
    <name evidence="1" type="ORF">HINF_LOCUS39841</name>
    <name evidence="2" type="ORF">HINF_LOCUS7012</name>
</gene>
<name>A0AA86UHK7_9EUKA</name>
<dbReference type="Proteomes" id="UP001642409">
    <property type="component" value="Unassembled WGS sequence"/>
</dbReference>
<keyword evidence="3" id="KW-1185">Reference proteome</keyword>
<dbReference type="AlphaFoldDB" id="A0AA86UHK7"/>
<evidence type="ECO:0000313" key="3">
    <source>
        <dbReference type="Proteomes" id="UP001642409"/>
    </source>
</evidence>
<dbReference type="EMBL" id="CAXDID020000014">
    <property type="protein sequence ID" value="CAL5982175.1"/>
    <property type="molecule type" value="Genomic_DNA"/>
</dbReference>
<evidence type="ECO:0000313" key="2">
    <source>
        <dbReference type="EMBL" id="CAL5982175.1"/>
    </source>
</evidence>